<dbReference type="EC" id="2.4.2.-" evidence="3"/>
<dbReference type="RefSeq" id="WP_339617261.1">
    <property type="nucleotide sequence ID" value="NZ_AP031500.1"/>
</dbReference>
<dbReference type="CDD" id="cd01908">
    <property type="entry name" value="YafJ"/>
    <property type="match status" value="1"/>
</dbReference>
<dbReference type="PROSITE" id="PS51278">
    <property type="entry name" value="GATASE_TYPE_2"/>
    <property type="match status" value="1"/>
</dbReference>
<dbReference type="EMBL" id="JBHRTL010000031">
    <property type="protein sequence ID" value="MFC3156992.1"/>
    <property type="molecule type" value="Genomic_DNA"/>
</dbReference>
<keyword evidence="3" id="KW-0808">Transferase</keyword>
<organism evidence="3 4">
    <name type="scientific">Gilvimarinus japonicus</name>
    <dbReference type="NCBI Taxonomy" id="1796469"/>
    <lineage>
        <taxon>Bacteria</taxon>
        <taxon>Pseudomonadati</taxon>
        <taxon>Pseudomonadota</taxon>
        <taxon>Gammaproteobacteria</taxon>
        <taxon>Cellvibrionales</taxon>
        <taxon>Cellvibrionaceae</taxon>
        <taxon>Gilvimarinus</taxon>
    </lineage>
</organism>
<dbReference type="Proteomes" id="UP001595548">
    <property type="component" value="Unassembled WGS sequence"/>
</dbReference>
<keyword evidence="3" id="KW-0328">Glycosyltransferase</keyword>
<accession>A0ABV7HT66</accession>
<protein>
    <submittedName>
        <fullName evidence="3">Class II glutamine amidotransferase</fullName>
        <ecNumber evidence="3">2.4.2.-</ecNumber>
    </submittedName>
</protein>
<keyword evidence="4" id="KW-1185">Reference proteome</keyword>
<evidence type="ECO:0000256" key="1">
    <source>
        <dbReference type="ARBA" id="ARBA00022962"/>
    </source>
</evidence>
<dbReference type="Pfam" id="PF13230">
    <property type="entry name" value="GATase_4"/>
    <property type="match status" value="1"/>
</dbReference>
<gene>
    <name evidence="3" type="ORF">ACFOEB_17420</name>
</gene>
<dbReference type="InterPro" id="IPR029055">
    <property type="entry name" value="Ntn_hydrolases_N"/>
</dbReference>
<dbReference type="InterPro" id="IPR026869">
    <property type="entry name" value="EgtC-like"/>
</dbReference>
<feature type="domain" description="Glutamine amidotransferase type-2" evidence="2">
    <location>
        <begin position="2"/>
        <end position="271"/>
    </location>
</feature>
<name>A0ABV7HT66_9GAMM</name>
<evidence type="ECO:0000259" key="2">
    <source>
        <dbReference type="PROSITE" id="PS51278"/>
    </source>
</evidence>
<keyword evidence="1 3" id="KW-0315">Glutamine amidotransferase</keyword>
<dbReference type="GO" id="GO:0016757">
    <property type="term" value="F:glycosyltransferase activity"/>
    <property type="evidence" value="ECO:0007669"/>
    <property type="project" value="UniProtKB-KW"/>
</dbReference>
<dbReference type="InterPro" id="IPR017932">
    <property type="entry name" value="GATase_2_dom"/>
</dbReference>
<dbReference type="Gene3D" id="3.60.20.10">
    <property type="entry name" value="Glutamine Phosphoribosylpyrophosphate, subunit 1, domain 1"/>
    <property type="match status" value="1"/>
</dbReference>
<proteinExistence type="predicted"/>
<dbReference type="PANTHER" id="PTHR42824:SF1">
    <property type="entry name" value="GLUTAMINE AMIDOTRANSFERASE YAFJ-RELATED"/>
    <property type="match status" value="1"/>
</dbReference>
<evidence type="ECO:0000313" key="4">
    <source>
        <dbReference type="Proteomes" id="UP001595548"/>
    </source>
</evidence>
<dbReference type="SUPFAM" id="SSF56235">
    <property type="entry name" value="N-terminal nucleophile aminohydrolases (Ntn hydrolases)"/>
    <property type="match status" value="1"/>
</dbReference>
<sequence length="271" mass="30117">MCELLGMSANVPTDLCFSFTGLLQRGGGTGPHRDGWGVVLYEGQGIRAFRDWAPSVSSEIAQLVSRLPMKSCIAISHIREANVGAVNLENTHPFVRELFGRNWTFAHNGQLADTHELALGDFTPVGSTDSEWAFCWLLARIRERFACGDSLNCDEPAYWQQLHQWCNALSPRGVANFLFSDGRYLFAYCATKLSWITRRAPFGEARLSDSDLAVDFGEHTTANDIVTVIATNPLTTNETWHAMSAGEFIVFDRGEIAYRAGDTQRNNSQTQ</sequence>
<evidence type="ECO:0000313" key="3">
    <source>
        <dbReference type="EMBL" id="MFC3156992.1"/>
    </source>
</evidence>
<reference evidence="4" key="1">
    <citation type="journal article" date="2019" name="Int. J. Syst. Evol. Microbiol.">
        <title>The Global Catalogue of Microorganisms (GCM) 10K type strain sequencing project: providing services to taxonomists for standard genome sequencing and annotation.</title>
        <authorList>
            <consortium name="The Broad Institute Genomics Platform"/>
            <consortium name="The Broad Institute Genome Sequencing Center for Infectious Disease"/>
            <person name="Wu L."/>
            <person name="Ma J."/>
        </authorList>
    </citation>
    <scope>NUCLEOTIDE SEQUENCE [LARGE SCALE GENOMIC DNA]</scope>
    <source>
        <strain evidence="4">KCTC 52141</strain>
    </source>
</reference>
<comment type="caution">
    <text evidence="3">The sequence shown here is derived from an EMBL/GenBank/DDBJ whole genome shotgun (WGS) entry which is preliminary data.</text>
</comment>
<dbReference type="PANTHER" id="PTHR42824">
    <property type="entry name" value="GLUTAMINE AMIDOTRANSFERASE"/>
    <property type="match status" value="1"/>
</dbReference>